<keyword evidence="1" id="KW-1133">Transmembrane helix</keyword>
<dbReference type="KEGG" id="dcp:RN607_09780"/>
<dbReference type="NCBIfam" id="NF038403">
    <property type="entry name" value="perm_prefix_1"/>
    <property type="match status" value="1"/>
</dbReference>
<feature type="transmembrane region" description="Helical" evidence="1">
    <location>
        <begin position="429"/>
        <end position="450"/>
    </location>
</feature>
<sequence>MNGARPSAIEPEIARWREYVLARGSLTTADADELEDHLRGQIADLMSAGLTDDEAFLVAVKRMGGQAQVAREFARTHSKRLWRDLVLDGTTGRAGRRVGEVPAMLAFAAVAGLATRAPSLLIRDFQDRGFAYVMLSTALVMLTLSGYLAWRRHTLRAIIVPGTAAAVGAALAIGYPFQGEPDTAVLSMIHLPIALWVALGIPYAGGDWRSRTARLDFIRFTGEWVIYMSLLAAGGGVLSGISLAVFQGLGIDISTAVMLWVVPLGAGGATIVAAWLVESKQEVLESIAPVLTKVFAPLATLALVAMLIGAIVGGGFQDSRDVLIAVDVLLVVVLGLVLYSISAQDPSGPAGWTDRLQVALVTTALLLDAVALSAILSRTLDGGLTPNRLATVGVNLVLLANLAVTAWLYGRRLLRGTPLTPLLRWQTGYVPVFGAWAALVVIVVPPLFAFA</sequence>
<dbReference type="EMBL" id="CP134880">
    <property type="protein sequence ID" value="WNM26489.1"/>
    <property type="molecule type" value="Genomic_DNA"/>
</dbReference>
<feature type="transmembrane region" description="Helical" evidence="1">
    <location>
        <begin position="322"/>
        <end position="344"/>
    </location>
</feature>
<feature type="transmembrane region" description="Helical" evidence="1">
    <location>
        <begin position="298"/>
        <end position="316"/>
    </location>
</feature>
<feature type="transmembrane region" description="Helical" evidence="1">
    <location>
        <begin position="257"/>
        <end position="277"/>
    </location>
</feature>
<name>A0AA96JF79_9MICO</name>
<evidence type="ECO:0000256" key="1">
    <source>
        <dbReference type="SAM" id="Phobius"/>
    </source>
</evidence>
<feature type="transmembrane region" description="Helical" evidence="1">
    <location>
        <begin position="157"/>
        <end position="177"/>
    </location>
</feature>
<keyword evidence="1" id="KW-0812">Transmembrane</keyword>
<dbReference type="InterPro" id="IPR047928">
    <property type="entry name" value="Perm_prefix_1"/>
</dbReference>
<feature type="transmembrane region" description="Helical" evidence="1">
    <location>
        <begin position="129"/>
        <end position="150"/>
    </location>
</feature>
<gene>
    <name evidence="2" type="ORF">RN607_09780</name>
</gene>
<dbReference type="AlphaFoldDB" id="A0AA96JF79"/>
<organism evidence="2">
    <name type="scientific">Demequina capsici</name>
    <dbReference type="NCBI Taxonomy" id="3075620"/>
    <lineage>
        <taxon>Bacteria</taxon>
        <taxon>Bacillati</taxon>
        <taxon>Actinomycetota</taxon>
        <taxon>Actinomycetes</taxon>
        <taxon>Micrococcales</taxon>
        <taxon>Demequinaceae</taxon>
        <taxon>Demequina</taxon>
    </lineage>
</organism>
<feature type="transmembrane region" description="Helical" evidence="1">
    <location>
        <begin position="224"/>
        <end position="245"/>
    </location>
</feature>
<evidence type="ECO:0000313" key="2">
    <source>
        <dbReference type="EMBL" id="WNM26489.1"/>
    </source>
</evidence>
<keyword evidence="1" id="KW-0472">Membrane</keyword>
<feature type="transmembrane region" description="Helical" evidence="1">
    <location>
        <begin position="389"/>
        <end position="409"/>
    </location>
</feature>
<accession>A0AA96JF79</accession>
<feature type="transmembrane region" description="Helical" evidence="1">
    <location>
        <begin position="356"/>
        <end position="377"/>
    </location>
</feature>
<feature type="transmembrane region" description="Helical" evidence="1">
    <location>
        <begin position="103"/>
        <end position="123"/>
    </location>
</feature>
<protein>
    <submittedName>
        <fullName evidence="2">Permease prefix domain 1-containing protein</fullName>
    </submittedName>
</protein>
<dbReference type="RefSeq" id="WP_313542313.1">
    <property type="nucleotide sequence ID" value="NZ_CP134880.1"/>
</dbReference>
<proteinExistence type="predicted"/>
<dbReference type="Proteomes" id="UP001303408">
    <property type="component" value="Chromosome"/>
</dbReference>
<feature type="transmembrane region" description="Helical" evidence="1">
    <location>
        <begin position="183"/>
        <end position="204"/>
    </location>
</feature>
<reference evidence="2" key="1">
    <citation type="submission" date="2023-09" db="EMBL/GenBank/DDBJ databases">
        <title>Demequina sp. a novel bacteria isolated from Capsicum annuum.</title>
        <authorList>
            <person name="Humaira Z."/>
            <person name="Lee J."/>
            <person name="Cho D."/>
        </authorList>
    </citation>
    <scope>NUCLEOTIDE SEQUENCE</scope>
    <source>
        <strain evidence="2">PMTSA13</strain>
    </source>
</reference>